<proteinExistence type="inferred from homology"/>
<evidence type="ECO:0000256" key="3">
    <source>
        <dbReference type="ARBA" id="ARBA00023295"/>
    </source>
</evidence>
<dbReference type="GO" id="GO:0004553">
    <property type="term" value="F:hydrolase activity, hydrolyzing O-glycosyl compounds"/>
    <property type="evidence" value="ECO:0007669"/>
    <property type="project" value="InterPro"/>
</dbReference>
<dbReference type="Gene3D" id="3.20.20.300">
    <property type="entry name" value="Glycoside hydrolase, family 3, N-terminal domain"/>
    <property type="match status" value="1"/>
</dbReference>
<keyword evidence="2" id="KW-0378">Hydrolase</keyword>
<protein>
    <submittedName>
        <fullName evidence="5">Beta-N-acetylhexosaminidase</fullName>
    </submittedName>
</protein>
<keyword evidence="6" id="KW-1185">Reference proteome</keyword>
<dbReference type="InterPro" id="IPR050226">
    <property type="entry name" value="NagZ_Beta-hexosaminidase"/>
</dbReference>
<name>A0A1H0KV13_9ACTN</name>
<feature type="domain" description="Glycoside hydrolase family 3 N-terminal" evidence="4">
    <location>
        <begin position="13"/>
        <end position="311"/>
    </location>
</feature>
<dbReference type="PANTHER" id="PTHR30480:SF16">
    <property type="entry name" value="GLYCOSIDE HYDROLASE FAMILY 3 DOMAIN PROTEIN"/>
    <property type="match status" value="1"/>
</dbReference>
<dbReference type="InterPro" id="IPR001764">
    <property type="entry name" value="Glyco_hydro_3_N"/>
</dbReference>
<dbReference type="EMBL" id="LT629710">
    <property type="protein sequence ID" value="SDO59580.1"/>
    <property type="molecule type" value="Genomic_DNA"/>
</dbReference>
<evidence type="ECO:0000256" key="2">
    <source>
        <dbReference type="ARBA" id="ARBA00022801"/>
    </source>
</evidence>
<gene>
    <name evidence="5" type="ORF">SAMN04515671_1433</name>
</gene>
<evidence type="ECO:0000256" key="1">
    <source>
        <dbReference type="ARBA" id="ARBA00005336"/>
    </source>
</evidence>
<accession>A0A1H0KV13</accession>
<comment type="similarity">
    <text evidence="1">Belongs to the glycosyl hydrolase 3 family.</text>
</comment>
<sequence length="323" mass="32912">MVGLQPGDLISQLPDQPVGGVFLAGHTTRGADELSTGIATLQRSVTRSAGVPAQVAVDQEGGYVQSLAGPDFPAIPTAVAQGEESSSDLADGTSDWAKRLVDAGITLDLAPVADVVPAGTAEENPPIGAQDRQYGSSPSAVAEAVVTVIRSMLGVKLGTTVKHFPGLGRVRANTDTSADAVDAQTSASDPALQPFRAAIAAHTTAVMISSATYPQLDPDHIAAFSAAIVTDLLRQKLHFDGLVISDDLGGAVAVSSFSPGQRAVDFVRAGGDMVLTVQVADIAPMTAALASLAARDKTFRARVDNAALHVLASKQSVGLLSCG</sequence>
<dbReference type="SUPFAM" id="SSF51445">
    <property type="entry name" value="(Trans)glycosidases"/>
    <property type="match status" value="1"/>
</dbReference>
<evidence type="ECO:0000313" key="5">
    <source>
        <dbReference type="EMBL" id="SDO59580.1"/>
    </source>
</evidence>
<dbReference type="PANTHER" id="PTHR30480">
    <property type="entry name" value="BETA-HEXOSAMINIDASE-RELATED"/>
    <property type="match status" value="1"/>
</dbReference>
<dbReference type="InterPro" id="IPR019800">
    <property type="entry name" value="Glyco_hydro_3_AS"/>
</dbReference>
<dbReference type="Pfam" id="PF00933">
    <property type="entry name" value="Glyco_hydro_3"/>
    <property type="match status" value="1"/>
</dbReference>
<dbReference type="InterPro" id="IPR017853">
    <property type="entry name" value="GH"/>
</dbReference>
<dbReference type="GO" id="GO:0009254">
    <property type="term" value="P:peptidoglycan turnover"/>
    <property type="evidence" value="ECO:0007669"/>
    <property type="project" value="TreeGrafter"/>
</dbReference>
<dbReference type="AlphaFoldDB" id="A0A1H0KV13"/>
<evidence type="ECO:0000313" key="6">
    <source>
        <dbReference type="Proteomes" id="UP000198741"/>
    </source>
</evidence>
<dbReference type="Proteomes" id="UP000198741">
    <property type="component" value="Chromosome I"/>
</dbReference>
<evidence type="ECO:0000259" key="4">
    <source>
        <dbReference type="Pfam" id="PF00933"/>
    </source>
</evidence>
<dbReference type="PROSITE" id="PS00775">
    <property type="entry name" value="GLYCOSYL_HYDROL_F3"/>
    <property type="match status" value="1"/>
</dbReference>
<organism evidence="5 6">
    <name type="scientific">Nakamurella panacisegetis</name>
    <dbReference type="NCBI Taxonomy" id="1090615"/>
    <lineage>
        <taxon>Bacteria</taxon>
        <taxon>Bacillati</taxon>
        <taxon>Actinomycetota</taxon>
        <taxon>Actinomycetes</taxon>
        <taxon>Nakamurellales</taxon>
        <taxon>Nakamurellaceae</taxon>
        <taxon>Nakamurella</taxon>
    </lineage>
</organism>
<dbReference type="InterPro" id="IPR036962">
    <property type="entry name" value="Glyco_hydro_3_N_sf"/>
</dbReference>
<keyword evidence="3" id="KW-0326">Glycosidase</keyword>
<reference evidence="5 6" key="1">
    <citation type="submission" date="2016-10" db="EMBL/GenBank/DDBJ databases">
        <authorList>
            <person name="de Groot N.N."/>
        </authorList>
    </citation>
    <scope>NUCLEOTIDE SEQUENCE [LARGE SCALE GENOMIC DNA]</scope>
    <source>
        <strain evidence="6">P4-7,KCTC 19426,CECT 7604</strain>
    </source>
</reference>
<dbReference type="GO" id="GO:0005975">
    <property type="term" value="P:carbohydrate metabolic process"/>
    <property type="evidence" value="ECO:0007669"/>
    <property type="project" value="InterPro"/>
</dbReference>
<dbReference type="STRING" id="1090615.SAMN04515671_1433"/>